<feature type="transmembrane region" description="Helical" evidence="1">
    <location>
        <begin position="85"/>
        <end position="103"/>
    </location>
</feature>
<keyword evidence="1" id="KW-1133">Transmembrane helix</keyword>
<feature type="transmembrane region" description="Helical" evidence="1">
    <location>
        <begin position="115"/>
        <end position="134"/>
    </location>
</feature>
<organism evidence="2 3">
    <name type="scientific">Prevotella koreensis</name>
    <dbReference type="NCBI Taxonomy" id="2490854"/>
    <lineage>
        <taxon>Bacteria</taxon>
        <taxon>Pseudomonadati</taxon>
        <taxon>Bacteroidota</taxon>
        <taxon>Bacteroidia</taxon>
        <taxon>Bacteroidales</taxon>
        <taxon>Prevotellaceae</taxon>
        <taxon>Prevotella</taxon>
    </lineage>
</organism>
<dbReference type="Proteomes" id="UP000278983">
    <property type="component" value="Unassembled WGS sequence"/>
</dbReference>
<dbReference type="EMBL" id="RYYU01000001">
    <property type="protein sequence ID" value="RUL60295.1"/>
    <property type="molecule type" value="Genomic_DNA"/>
</dbReference>
<evidence type="ECO:0000313" key="2">
    <source>
        <dbReference type="EMBL" id="RUL60295.1"/>
    </source>
</evidence>
<accession>A0A3S0P9L1</accession>
<protein>
    <submittedName>
        <fullName evidence="2">DUF4293 family protein</fullName>
    </submittedName>
</protein>
<keyword evidence="3" id="KW-1185">Reference proteome</keyword>
<dbReference type="AlphaFoldDB" id="A0A3S0P9L1"/>
<dbReference type="OrthoDB" id="594989at2"/>
<feature type="transmembrane region" description="Helical" evidence="1">
    <location>
        <begin position="51"/>
        <end position="76"/>
    </location>
</feature>
<dbReference type="Pfam" id="PF14126">
    <property type="entry name" value="DUF4293"/>
    <property type="match status" value="1"/>
</dbReference>
<gene>
    <name evidence="2" type="ORF">EHV08_01695</name>
</gene>
<evidence type="ECO:0000256" key="1">
    <source>
        <dbReference type="SAM" id="Phobius"/>
    </source>
</evidence>
<name>A0A3S0P9L1_9BACT</name>
<comment type="caution">
    <text evidence="2">The sequence shown here is derived from an EMBL/GenBank/DDBJ whole genome shotgun (WGS) entry which is preliminary data.</text>
</comment>
<dbReference type="InterPro" id="IPR025635">
    <property type="entry name" value="DUF4293"/>
</dbReference>
<sequence>MLQRKQTIFLLLAFVLTIVCLCMPVGMYLPASMEASSVMFNLWVKLSDGTYNFSVWPMFVVLLFSGALTVTTIFAYKNRVFQSRLCLMSMLLMFAWYPAYVVYGFAVPLVENATFIPSLVAALPFINVVLLIFARRSILADEAMVRAADRIR</sequence>
<evidence type="ECO:0000313" key="3">
    <source>
        <dbReference type="Proteomes" id="UP000278983"/>
    </source>
</evidence>
<feature type="transmembrane region" description="Helical" evidence="1">
    <location>
        <begin position="7"/>
        <end position="31"/>
    </location>
</feature>
<reference evidence="2 3" key="1">
    <citation type="submission" date="2018-12" db="EMBL/GenBank/DDBJ databases">
        <title>Genome sequencing of Prevotella sp. KCOM 3155 (= JS262).</title>
        <authorList>
            <person name="Kook J.-K."/>
            <person name="Park S.-N."/>
            <person name="Lim Y.K."/>
        </authorList>
    </citation>
    <scope>NUCLEOTIDE SEQUENCE [LARGE SCALE GENOMIC DNA]</scope>
    <source>
        <strain evidence="2 3">KCOM 3155</strain>
    </source>
</reference>
<proteinExistence type="predicted"/>
<keyword evidence="1" id="KW-0812">Transmembrane</keyword>
<keyword evidence="1" id="KW-0472">Membrane</keyword>